<dbReference type="RefSeq" id="WP_210060854.1">
    <property type="nucleotide sequence ID" value="NZ_JAGGLJ010000009.1"/>
</dbReference>
<dbReference type="Proteomes" id="UP001519306">
    <property type="component" value="Unassembled WGS sequence"/>
</dbReference>
<evidence type="ECO:0000313" key="2">
    <source>
        <dbReference type="Proteomes" id="UP001519306"/>
    </source>
</evidence>
<proteinExistence type="predicted"/>
<sequence>MFIKKYLNKILIIVSVVTILLGNIIITPTLAKKVDVQNVSVEAKNVLGIQIAFNIVNNKHTFKKGDTIDYYFVYPRENIDNNQFDLYFFNANPILNELKNNFDIKYFISKDESLEKDIENIKKFNYEEIKYD</sequence>
<comment type="caution">
    <text evidence="1">The sequence shown here is derived from an EMBL/GenBank/DDBJ whole genome shotgun (WGS) entry which is preliminary data.</text>
</comment>
<name>A0ABS4KCS7_9FIRM</name>
<reference evidence="1 2" key="1">
    <citation type="submission" date="2021-03" db="EMBL/GenBank/DDBJ databases">
        <title>Genomic Encyclopedia of Type Strains, Phase IV (KMG-IV): sequencing the most valuable type-strain genomes for metagenomic binning, comparative biology and taxonomic classification.</title>
        <authorList>
            <person name="Goeker M."/>
        </authorList>
    </citation>
    <scope>NUCLEOTIDE SEQUENCE [LARGE SCALE GENOMIC DNA]</scope>
    <source>
        <strain evidence="1 2">DSM 27563</strain>
    </source>
</reference>
<accession>A0ABS4KCS7</accession>
<gene>
    <name evidence="1" type="ORF">J2Z71_001105</name>
</gene>
<organism evidence="1 2">
    <name type="scientific">Peptoniphilus stercorisuis</name>
    <dbReference type="NCBI Taxonomy" id="1436965"/>
    <lineage>
        <taxon>Bacteria</taxon>
        <taxon>Bacillati</taxon>
        <taxon>Bacillota</taxon>
        <taxon>Tissierellia</taxon>
        <taxon>Tissierellales</taxon>
        <taxon>Peptoniphilaceae</taxon>
        <taxon>Peptoniphilus</taxon>
    </lineage>
</organism>
<keyword evidence="2" id="KW-1185">Reference proteome</keyword>
<dbReference type="EMBL" id="JAGGLJ010000009">
    <property type="protein sequence ID" value="MBP2025562.1"/>
    <property type="molecule type" value="Genomic_DNA"/>
</dbReference>
<evidence type="ECO:0000313" key="1">
    <source>
        <dbReference type="EMBL" id="MBP2025562.1"/>
    </source>
</evidence>
<protein>
    <submittedName>
        <fullName evidence="1">Uncharacterized protein</fullName>
    </submittedName>
</protein>